<proteinExistence type="predicted"/>
<dbReference type="GO" id="GO:0003824">
    <property type="term" value="F:catalytic activity"/>
    <property type="evidence" value="ECO:0007669"/>
    <property type="project" value="InterPro"/>
</dbReference>
<gene>
    <name evidence="3" type="ORF">FVE85_1603</name>
</gene>
<dbReference type="AlphaFoldDB" id="A0A5J4YW91"/>
<organism evidence="3 4">
    <name type="scientific">Porphyridium purpureum</name>
    <name type="common">Red alga</name>
    <name type="synonym">Porphyridium cruentum</name>
    <dbReference type="NCBI Taxonomy" id="35688"/>
    <lineage>
        <taxon>Eukaryota</taxon>
        <taxon>Rhodophyta</taxon>
        <taxon>Bangiophyceae</taxon>
        <taxon>Porphyridiales</taxon>
        <taxon>Porphyridiaceae</taxon>
        <taxon>Porphyridium</taxon>
    </lineage>
</organism>
<feature type="domain" description="AB hydrolase-1" evidence="2">
    <location>
        <begin position="105"/>
        <end position="378"/>
    </location>
</feature>
<dbReference type="OMA" id="YTKQPAR"/>
<dbReference type="SUPFAM" id="SSF53474">
    <property type="entry name" value="alpha/beta-Hydrolases"/>
    <property type="match status" value="1"/>
</dbReference>
<dbReference type="PANTHER" id="PTHR46438">
    <property type="entry name" value="ALPHA/BETA-HYDROLASES SUPERFAMILY PROTEIN"/>
    <property type="match status" value="1"/>
</dbReference>
<name>A0A5J4YW91_PORPP</name>
<keyword evidence="1" id="KW-0732">Signal</keyword>
<keyword evidence="4" id="KW-1185">Reference proteome</keyword>
<dbReference type="EMBL" id="VRMN01000003">
    <property type="protein sequence ID" value="KAA8495448.1"/>
    <property type="molecule type" value="Genomic_DNA"/>
</dbReference>
<feature type="signal peptide" evidence="1">
    <location>
        <begin position="1"/>
        <end position="17"/>
    </location>
</feature>
<evidence type="ECO:0000259" key="2">
    <source>
        <dbReference type="Pfam" id="PF00561"/>
    </source>
</evidence>
<evidence type="ECO:0000313" key="3">
    <source>
        <dbReference type="EMBL" id="KAA8495448.1"/>
    </source>
</evidence>
<dbReference type="Gene3D" id="3.40.50.1820">
    <property type="entry name" value="alpha/beta hydrolase"/>
    <property type="match status" value="1"/>
</dbReference>
<evidence type="ECO:0000313" key="4">
    <source>
        <dbReference type="Proteomes" id="UP000324585"/>
    </source>
</evidence>
<sequence length="396" mass="44832">MWPWWRWRMGFVVSGHAFRTESGVDGQTRRLCDVNAASARAARRRGTRTLQCGTATVTMSLETSLLTNEETTVSLHRDPRQWRKEWTWRGHKVRYAALGESNTGPCVLLVHGFGASADHWRFNAPVLADRGYRVFAIDLLGFGLSAKPSIPEGFSTHGAFVWMQQLSDFIEQVMPEEQVYLAGNSLGGYSVLNVAAYYPERVKGLALVNAAGPIVAPEDVQDVSWDPKDADPFEKDPFSKETVWELFTDIFARGASLAGFLAFRRKERIRKVLEQVYPSDKSRVDDDIVEFIYEAAMTPNAFEVFYRTAIGGRAMRTGVNVNNLISRIRECKIPVVLLWGVLDPWITSERAEKMLLMLERDDCFIPIQAGHCPHDENPAEFNEKLDRWLQHCEGAN</sequence>
<evidence type="ECO:0000256" key="1">
    <source>
        <dbReference type="SAM" id="SignalP"/>
    </source>
</evidence>
<dbReference type="Pfam" id="PF00561">
    <property type="entry name" value="Abhydrolase_1"/>
    <property type="match status" value="1"/>
</dbReference>
<feature type="chain" id="PRO_5023833741" evidence="1">
    <location>
        <begin position="18"/>
        <end position="396"/>
    </location>
</feature>
<dbReference type="InterPro" id="IPR000073">
    <property type="entry name" value="AB_hydrolase_1"/>
</dbReference>
<accession>A0A5J4YW91</accession>
<dbReference type="Proteomes" id="UP000324585">
    <property type="component" value="Unassembled WGS sequence"/>
</dbReference>
<dbReference type="OrthoDB" id="408373at2759"/>
<dbReference type="InterPro" id="IPR000639">
    <property type="entry name" value="Epox_hydrolase-like"/>
</dbReference>
<dbReference type="PRINTS" id="PR00412">
    <property type="entry name" value="EPOXHYDRLASE"/>
</dbReference>
<protein>
    <submittedName>
        <fullName evidence="3">Pheophytinase, chloroplastic</fullName>
    </submittedName>
</protein>
<dbReference type="InterPro" id="IPR029058">
    <property type="entry name" value="AB_hydrolase_fold"/>
</dbReference>
<reference evidence="4" key="1">
    <citation type="journal article" date="2019" name="Nat. Commun.">
        <title>Expansion of phycobilisome linker gene families in mesophilic red algae.</title>
        <authorList>
            <person name="Lee J."/>
            <person name="Kim D."/>
            <person name="Bhattacharya D."/>
            <person name="Yoon H.S."/>
        </authorList>
    </citation>
    <scope>NUCLEOTIDE SEQUENCE [LARGE SCALE GENOMIC DNA]</scope>
    <source>
        <strain evidence="4">CCMP 1328</strain>
    </source>
</reference>
<comment type="caution">
    <text evidence="3">The sequence shown here is derived from an EMBL/GenBank/DDBJ whole genome shotgun (WGS) entry which is preliminary data.</text>
</comment>
<dbReference type="PANTHER" id="PTHR46438:SF2">
    <property type="entry name" value="ALPHA_BETA-HYDROLASES SUPERFAMILY PROTEIN"/>
    <property type="match status" value="1"/>
</dbReference>
<dbReference type="PRINTS" id="PR00111">
    <property type="entry name" value="ABHYDROLASE"/>
</dbReference>